<dbReference type="GO" id="GO:0005886">
    <property type="term" value="C:plasma membrane"/>
    <property type="evidence" value="ECO:0007669"/>
    <property type="project" value="UniProtKB-SubCell"/>
</dbReference>
<sequence length="318" mass="34846">MVRRKSEEIKEDESLLYTAVEGTGVPFERSEEKAAAKAYGLTSGSARSESLAGQVYAQFRRSERKQTTSVRLTQLALLILFFAGWETASRLQWIDGLLFSSPTRVWGLLVEKTADGTLLVHTWTTVWETIIGFVLGTLIGTIIAALIWYSPFLSRVLDPYIVVLNSLPKVALGPLFIVALGPGMLSIIATTLSITVIITILVVYNSFREVDPNLLKVVRIFGGSRSTVFRKVILPASYPTIVSTLKVNVGLSWVGVIVGEFLVSKEGLGYLIIYGFQVFNFTLVIGSVLLIAVVATLMYQAVVYLEGKLTGRNGGSRE</sequence>
<feature type="domain" description="ABC transmembrane type-1" evidence="8">
    <location>
        <begin position="122"/>
        <end position="306"/>
    </location>
</feature>
<evidence type="ECO:0000256" key="5">
    <source>
        <dbReference type="ARBA" id="ARBA00022989"/>
    </source>
</evidence>
<evidence type="ECO:0000256" key="1">
    <source>
        <dbReference type="ARBA" id="ARBA00004651"/>
    </source>
</evidence>
<gene>
    <name evidence="9" type="ORF">ET33_08500</name>
</gene>
<feature type="transmembrane region" description="Helical" evidence="7">
    <location>
        <begin position="130"/>
        <end position="149"/>
    </location>
</feature>
<dbReference type="SUPFAM" id="SSF161098">
    <property type="entry name" value="MetI-like"/>
    <property type="match status" value="1"/>
</dbReference>
<dbReference type="eggNOG" id="COG0600">
    <property type="taxonomic scope" value="Bacteria"/>
</dbReference>
<dbReference type="InterPro" id="IPR035906">
    <property type="entry name" value="MetI-like_sf"/>
</dbReference>
<dbReference type="PROSITE" id="PS50928">
    <property type="entry name" value="ABC_TM1"/>
    <property type="match status" value="1"/>
</dbReference>
<evidence type="ECO:0000256" key="4">
    <source>
        <dbReference type="ARBA" id="ARBA00022692"/>
    </source>
</evidence>
<dbReference type="GO" id="GO:0055085">
    <property type="term" value="P:transmembrane transport"/>
    <property type="evidence" value="ECO:0007669"/>
    <property type="project" value="InterPro"/>
</dbReference>
<keyword evidence="6 7" id="KW-0472">Membrane</keyword>
<dbReference type="Pfam" id="PF00528">
    <property type="entry name" value="BPD_transp_1"/>
    <property type="match status" value="1"/>
</dbReference>
<keyword evidence="2 7" id="KW-0813">Transport</keyword>
<feature type="transmembrane region" description="Helical" evidence="7">
    <location>
        <begin position="68"/>
        <end position="85"/>
    </location>
</feature>
<keyword evidence="10" id="KW-1185">Reference proteome</keyword>
<feature type="transmembrane region" description="Helical" evidence="7">
    <location>
        <begin position="228"/>
        <end position="251"/>
    </location>
</feature>
<dbReference type="CDD" id="cd06261">
    <property type="entry name" value="TM_PBP2"/>
    <property type="match status" value="1"/>
</dbReference>
<comment type="caution">
    <text evidence="9">The sequence shown here is derived from an EMBL/GenBank/DDBJ whole genome shotgun (WGS) entry which is preliminary data.</text>
</comment>
<name>A0A081P0U8_9BACL</name>
<dbReference type="PANTHER" id="PTHR30151">
    <property type="entry name" value="ALKANE SULFONATE ABC TRANSPORTER-RELATED, MEMBRANE SUBUNIT"/>
    <property type="match status" value="1"/>
</dbReference>
<evidence type="ECO:0000256" key="6">
    <source>
        <dbReference type="ARBA" id="ARBA00023136"/>
    </source>
</evidence>
<evidence type="ECO:0000256" key="2">
    <source>
        <dbReference type="ARBA" id="ARBA00022448"/>
    </source>
</evidence>
<accession>A0A081P0U8</accession>
<evidence type="ECO:0000259" key="8">
    <source>
        <dbReference type="PROSITE" id="PS50928"/>
    </source>
</evidence>
<evidence type="ECO:0000313" key="10">
    <source>
        <dbReference type="Proteomes" id="UP000028123"/>
    </source>
</evidence>
<comment type="similarity">
    <text evidence="7">Belongs to the binding-protein-dependent transport system permease family.</text>
</comment>
<keyword evidence="3" id="KW-1003">Cell membrane</keyword>
<evidence type="ECO:0000256" key="3">
    <source>
        <dbReference type="ARBA" id="ARBA00022475"/>
    </source>
</evidence>
<evidence type="ECO:0000256" key="7">
    <source>
        <dbReference type="RuleBase" id="RU363032"/>
    </source>
</evidence>
<protein>
    <submittedName>
        <fullName evidence="9">ABC transporter permease</fullName>
    </submittedName>
</protein>
<comment type="subcellular location">
    <subcellularLocation>
        <location evidence="1 7">Cell membrane</location>
        <topology evidence="1 7">Multi-pass membrane protein</topology>
    </subcellularLocation>
</comment>
<dbReference type="EMBL" id="JNVM01000016">
    <property type="protein sequence ID" value="KEQ24321.1"/>
    <property type="molecule type" value="Genomic_DNA"/>
</dbReference>
<dbReference type="Gene3D" id="1.10.3720.10">
    <property type="entry name" value="MetI-like"/>
    <property type="match status" value="1"/>
</dbReference>
<keyword evidence="4 7" id="KW-0812">Transmembrane</keyword>
<evidence type="ECO:0000313" key="9">
    <source>
        <dbReference type="EMBL" id="KEQ24321.1"/>
    </source>
</evidence>
<feature type="transmembrane region" description="Helical" evidence="7">
    <location>
        <begin position="161"/>
        <end position="181"/>
    </location>
</feature>
<dbReference type="RefSeq" id="WP_036685384.1">
    <property type="nucleotide sequence ID" value="NZ_JNVM01000016.1"/>
</dbReference>
<reference evidence="9 10" key="1">
    <citation type="submission" date="2014-06" db="EMBL/GenBank/DDBJ databases">
        <title>Draft genome sequence of Paenibacillus sp. MSt1.</title>
        <authorList>
            <person name="Aw Y.K."/>
            <person name="Ong K.S."/>
            <person name="Gan H.M."/>
            <person name="Lee S.M."/>
        </authorList>
    </citation>
    <scope>NUCLEOTIDE SEQUENCE [LARGE SCALE GENOMIC DNA]</scope>
    <source>
        <strain evidence="9 10">MSt1</strain>
    </source>
</reference>
<keyword evidence="5 7" id="KW-1133">Transmembrane helix</keyword>
<proteinExistence type="inferred from homology"/>
<dbReference type="AlphaFoldDB" id="A0A081P0U8"/>
<feature type="transmembrane region" description="Helical" evidence="7">
    <location>
        <begin position="271"/>
        <end position="299"/>
    </location>
</feature>
<dbReference type="PANTHER" id="PTHR30151:SF19">
    <property type="entry name" value="ABC TRANSPORTER PERMEASE"/>
    <property type="match status" value="1"/>
</dbReference>
<dbReference type="Proteomes" id="UP000028123">
    <property type="component" value="Unassembled WGS sequence"/>
</dbReference>
<organism evidence="9 10">
    <name type="scientific">Paenibacillus tyrfis</name>
    <dbReference type="NCBI Taxonomy" id="1501230"/>
    <lineage>
        <taxon>Bacteria</taxon>
        <taxon>Bacillati</taxon>
        <taxon>Bacillota</taxon>
        <taxon>Bacilli</taxon>
        <taxon>Bacillales</taxon>
        <taxon>Paenibacillaceae</taxon>
        <taxon>Paenibacillus</taxon>
    </lineage>
</organism>
<dbReference type="InterPro" id="IPR000515">
    <property type="entry name" value="MetI-like"/>
</dbReference>
<feature type="transmembrane region" description="Helical" evidence="7">
    <location>
        <begin position="187"/>
        <end position="207"/>
    </location>
</feature>